<dbReference type="GO" id="GO:0016787">
    <property type="term" value="F:hydrolase activity"/>
    <property type="evidence" value="ECO:0007669"/>
    <property type="project" value="UniProtKB-KW"/>
</dbReference>
<dbReference type="InterPro" id="IPR004365">
    <property type="entry name" value="NA-bd_OB_tRNA"/>
</dbReference>
<dbReference type="Proteomes" id="UP000002730">
    <property type="component" value="Chromosome"/>
</dbReference>
<dbReference type="HOGENOM" id="CLU_056349_2_0_9"/>
<dbReference type="OrthoDB" id="9778453at2"/>
<dbReference type="EMBL" id="CP002160">
    <property type="protein sequence ID" value="ADL51553.1"/>
    <property type="molecule type" value="Genomic_DNA"/>
</dbReference>
<dbReference type="SUPFAM" id="SSF109604">
    <property type="entry name" value="HD-domain/PDEase-like"/>
    <property type="match status" value="1"/>
</dbReference>
<organism evidence="4 5">
    <name type="scientific">Clostridium cellulovorans (strain ATCC 35296 / DSM 3052 / OCM 3 / 743B)</name>
    <dbReference type="NCBI Taxonomy" id="573061"/>
    <lineage>
        <taxon>Bacteria</taxon>
        <taxon>Bacillati</taxon>
        <taxon>Bacillota</taxon>
        <taxon>Clostridia</taxon>
        <taxon>Eubacteriales</taxon>
        <taxon>Clostridiaceae</taxon>
        <taxon>Clostridium</taxon>
    </lineage>
</organism>
<proteinExistence type="predicted"/>
<accession>D9SL37</accession>
<dbReference type="SUPFAM" id="SSF50249">
    <property type="entry name" value="Nucleic acid-binding proteins"/>
    <property type="match status" value="1"/>
</dbReference>
<dbReference type="Gene3D" id="2.40.50.140">
    <property type="entry name" value="Nucleic acid-binding proteins"/>
    <property type="match status" value="1"/>
</dbReference>
<dbReference type="RefSeq" id="WP_010077233.1">
    <property type="nucleotide sequence ID" value="NC_014393.1"/>
</dbReference>
<dbReference type="GO" id="GO:0031125">
    <property type="term" value="P:rRNA 3'-end processing"/>
    <property type="evidence" value="ECO:0007669"/>
    <property type="project" value="TreeGrafter"/>
</dbReference>
<protein>
    <submittedName>
        <fullName evidence="4">Metal dependent phosphohydrolase</fullName>
    </submittedName>
</protein>
<dbReference type="PANTHER" id="PTHR37294:SF1">
    <property type="entry name" value="3'-5' EXORIBONUCLEASE YHAM"/>
    <property type="match status" value="1"/>
</dbReference>
<dbReference type="InterPro" id="IPR050798">
    <property type="entry name" value="YhaM_exoribonuc/phosphodiest"/>
</dbReference>
<dbReference type="KEGG" id="ccb:Clocel_1809"/>
<dbReference type="Pfam" id="PF01336">
    <property type="entry name" value="tRNA_anti-codon"/>
    <property type="match status" value="1"/>
</dbReference>
<dbReference type="Pfam" id="PF01966">
    <property type="entry name" value="HD"/>
    <property type="match status" value="1"/>
</dbReference>
<dbReference type="eggNOG" id="COG3481">
    <property type="taxonomic scope" value="Bacteria"/>
</dbReference>
<gene>
    <name evidence="4" type="ordered locus">Clocel_1809</name>
</gene>
<evidence type="ECO:0000313" key="4">
    <source>
        <dbReference type="EMBL" id="ADL51553.1"/>
    </source>
</evidence>
<keyword evidence="1 4" id="KW-0378">Hydrolase</keyword>
<dbReference type="GO" id="GO:0003676">
    <property type="term" value="F:nucleic acid binding"/>
    <property type="evidence" value="ECO:0007669"/>
    <property type="project" value="InterPro"/>
</dbReference>
<dbReference type="STRING" id="573061.Clocel_1809"/>
<reference evidence="4 5" key="1">
    <citation type="submission" date="2010-08" db="EMBL/GenBank/DDBJ databases">
        <title>Complete sequence of Clostridium cellulovorans 743B.</title>
        <authorList>
            <consortium name="US DOE Joint Genome Institute"/>
            <person name="Lucas S."/>
            <person name="Copeland A."/>
            <person name="Lapidus A."/>
            <person name="Cheng J.-F."/>
            <person name="Bruce D."/>
            <person name="Goodwin L."/>
            <person name="Pitluck S."/>
            <person name="Chertkov O."/>
            <person name="Detter J.C."/>
            <person name="Han C."/>
            <person name="Tapia R."/>
            <person name="Land M."/>
            <person name="Hauser L."/>
            <person name="Chang Y.-J."/>
            <person name="Jeffries C."/>
            <person name="Kyrpides N."/>
            <person name="Ivanova N."/>
            <person name="Mikhailova N."/>
            <person name="Hemme C.L."/>
            <person name="Woyke T."/>
        </authorList>
    </citation>
    <scope>NUCLEOTIDE SEQUENCE [LARGE SCALE GENOMIC DNA]</scope>
    <source>
        <strain evidence="5">ATCC 35296 / DSM 3052 / OCM 3 / 743B</strain>
    </source>
</reference>
<dbReference type="CDD" id="cd04492">
    <property type="entry name" value="YhaM_OBF_like"/>
    <property type="match status" value="1"/>
</dbReference>
<name>D9SL37_CLOC7</name>
<dbReference type="Gene3D" id="1.10.3210.10">
    <property type="entry name" value="Hypothetical protein af1432"/>
    <property type="match status" value="1"/>
</dbReference>
<dbReference type="PANTHER" id="PTHR37294">
    <property type="entry name" value="3'-5' EXORIBONUCLEASE YHAM"/>
    <property type="match status" value="1"/>
</dbReference>
<evidence type="ECO:0000259" key="2">
    <source>
        <dbReference type="Pfam" id="PF01336"/>
    </source>
</evidence>
<feature type="domain" description="HD" evidence="3">
    <location>
        <begin position="160"/>
        <end position="280"/>
    </location>
</feature>
<evidence type="ECO:0000256" key="1">
    <source>
        <dbReference type="ARBA" id="ARBA00022801"/>
    </source>
</evidence>
<sequence>MSISDFQSGKKVDDYFVIKSVSVKISTANNNRYLDFIFVDSTGEINGKLWKCTDEDIEELKENLMVKVKGSVIDWQGTLQLRIDKIRKTNTSDNVDIGDFVPSAPYKKEEMYEVLIQYIGKVKNKEIKELLSYMIDEKKEKLLVHPAAMKNHHSIRSGLLYHTTTMLRAGEKICEIYDFLDSDLVYAGVILHDLLKIDEMEASSLGIVSDYTLEGQLLGHIIQGVKAIEVVGEMMGADKEIISVLQHLVLCHHYEPEYGSPKKPMLPEGEVLHFLDDLDAKLFDMKKALASTEKGTFSESIWSLDKRRVYKKKF</sequence>
<evidence type="ECO:0000313" key="5">
    <source>
        <dbReference type="Proteomes" id="UP000002730"/>
    </source>
</evidence>
<dbReference type="InterPro" id="IPR012340">
    <property type="entry name" value="NA-bd_OB-fold"/>
</dbReference>
<evidence type="ECO:0000259" key="3">
    <source>
        <dbReference type="Pfam" id="PF01966"/>
    </source>
</evidence>
<keyword evidence="5" id="KW-1185">Reference proteome</keyword>
<dbReference type="AlphaFoldDB" id="D9SL37"/>
<dbReference type="InterPro" id="IPR006674">
    <property type="entry name" value="HD_domain"/>
</dbReference>
<feature type="domain" description="OB" evidence="2">
    <location>
        <begin position="28"/>
        <end position="87"/>
    </location>
</feature>